<dbReference type="InterPro" id="IPR036163">
    <property type="entry name" value="HMA_dom_sf"/>
</dbReference>
<dbReference type="Proteomes" id="UP000600547">
    <property type="component" value="Unassembled WGS sequence"/>
</dbReference>
<evidence type="ECO:0000256" key="1">
    <source>
        <dbReference type="ARBA" id="ARBA00022723"/>
    </source>
</evidence>
<dbReference type="SUPFAM" id="SSF55008">
    <property type="entry name" value="HMA, heavy metal-associated domain"/>
    <property type="match status" value="1"/>
</dbReference>
<gene>
    <name evidence="3" type="ORF">GCM10008956_40170</name>
</gene>
<organism evidence="3 4">
    <name type="scientific">Deinococcus arenae</name>
    <dbReference type="NCBI Taxonomy" id="1452751"/>
    <lineage>
        <taxon>Bacteria</taxon>
        <taxon>Thermotogati</taxon>
        <taxon>Deinococcota</taxon>
        <taxon>Deinococci</taxon>
        <taxon>Deinococcales</taxon>
        <taxon>Deinococcaceae</taxon>
        <taxon>Deinococcus</taxon>
    </lineage>
</organism>
<evidence type="ECO:0000313" key="4">
    <source>
        <dbReference type="Proteomes" id="UP000600547"/>
    </source>
</evidence>
<comment type="caution">
    <text evidence="3">The sequence shown here is derived from an EMBL/GenBank/DDBJ whole genome shotgun (WGS) entry which is preliminary data.</text>
</comment>
<keyword evidence="4" id="KW-1185">Reference proteome</keyword>
<dbReference type="Gene3D" id="3.30.70.100">
    <property type="match status" value="1"/>
</dbReference>
<dbReference type="FunFam" id="3.30.70.100:FF:000001">
    <property type="entry name" value="ATPase copper transporting beta"/>
    <property type="match status" value="1"/>
</dbReference>
<dbReference type="PROSITE" id="PS01047">
    <property type="entry name" value="HMA_1"/>
    <property type="match status" value="1"/>
</dbReference>
<accession>A0A8H9GSQ4</accession>
<reference evidence="4" key="1">
    <citation type="journal article" date="2019" name="Int. J. Syst. Evol. Microbiol.">
        <title>The Global Catalogue of Microorganisms (GCM) 10K type strain sequencing project: providing services to taxonomists for standard genome sequencing and annotation.</title>
        <authorList>
            <consortium name="The Broad Institute Genomics Platform"/>
            <consortium name="The Broad Institute Genome Sequencing Center for Infectious Disease"/>
            <person name="Wu L."/>
            <person name="Ma J."/>
        </authorList>
    </citation>
    <scope>NUCLEOTIDE SEQUENCE [LARGE SCALE GENOMIC DNA]</scope>
    <source>
        <strain evidence="4">JCM 31047</strain>
    </source>
</reference>
<evidence type="ECO:0000313" key="3">
    <source>
        <dbReference type="EMBL" id="GGM60442.1"/>
    </source>
</evidence>
<proteinExistence type="predicted"/>
<protein>
    <recommendedName>
        <fullName evidence="2">HMA domain-containing protein</fullName>
    </recommendedName>
</protein>
<dbReference type="PROSITE" id="PS50846">
    <property type="entry name" value="HMA_2"/>
    <property type="match status" value="1"/>
</dbReference>
<dbReference type="Pfam" id="PF00403">
    <property type="entry name" value="HMA"/>
    <property type="match status" value="1"/>
</dbReference>
<dbReference type="GO" id="GO:0046872">
    <property type="term" value="F:metal ion binding"/>
    <property type="evidence" value="ECO:0007669"/>
    <property type="project" value="UniProtKB-KW"/>
</dbReference>
<evidence type="ECO:0000259" key="2">
    <source>
        <dbReference type="PROSITE" id="PS50846"/>
    </source>
</evidence>
<name>A0A8H9GSQ4_9DEIO</name>
<dbReference type="RefSeq" id="WP_155300348.1">
    <property type="nucleotide sequence ID" value="NZ_BMQG01000038.1"/>
</dbReference>
<dbReference type="EMBL" id="BMQG01000038">
    <property type="protein sequence ID" value="GGM60442.1"/>
    <property type="molecule type" value="Genomic_DNA"/>
</dbReference>
<dbReference type="CDD" id="cd00371">
    <property type="entry name" value="HMA"/>
    <property type="match status" value="1"/>
</dbReference>
<sequence>MSQTELTITGMTCAHCQTSVTHALNAVPGVTDAHVKLSAGTATVHGTAQPDALIAAVLDEGYGAQVAHPQ</sequence>
<feature type="domain" description="HMA" evidence="2">
    <location>
        <begin position="2"/>
        <end position="65"/>
    </location>
</feature>
<dbReference type="InterPro" id="IPR017969">
    <property type="entry name" value="Heavy-metal-associated_CS"/>
</dbReference>
<keyword evidence="1" id="KW-0479">Metal-binding</keyword>
<dbReference type="AlphaFoldDB" id="A0A8H9GSQ4"/>
<dbReference type="InterPro" id="IPR006121">
    <property type="entry name" value="HMA_dom"/>
</dbReference>